<name>E9GEN5_DAPPU</name>
<gene>
    <name evidence="2" type="ORF">DAPPUDRAFT_241615</name>
</gene>
<feature type="region of interest" description="Disordered" evidence="1">
    <location>
        <begin position="1"/>
        <end position="29"/>
    </location>
</feature>
<accession>E9GEN5</accession>
<evidence type="ECO:0000313" key="2">
    <source>
        <dbReference type="EMBL" id="EFX82048.1"/>
    </source>
</evidence>
<proteinExistence type="predicted"/>
<dbReference type="EMBL" id="GL732541">
    <property type="protein sequence ID" value="EFX82048.1"/>
    <property type="molecule type" value="Genomic_DNA"/>
</dbReference>
<keyword evidence="3" id="KW-1185">Reference proteome</keyword>
<dbReference type="AlphaFoldDB" id="E9GEN5"/>
<organism evidence="2 3">
    <name type="scientific">Daphnia pulex</name>
    <name type="common">Water flea</name>
    <dbReference type="NCBI Taxonomy" id="6669"/>
    <lineage>
        <taxon>Eukaryota</taxon>
        <taxon>Metazoa</taxon>
        <taxon>Ecdysozoa</taxon>
        <taxon>Arthropoda</taxon>
        <taxon>Crustacea</taxon>
        <taxon>Branchiopoda</taxon>
        <taxon>Diplostraca</taxon>
        <taxon>Cladocera</taxon>
        <taxon>Anomopoda</taxon>
        <taxon>Daphniidae</taxon>
        <taxon>Daphnia</taxon>
    </lineage>
</organism>
<evidence type="ECO:0000313" key="3">
    <source>
        <dbReference type="Proteomes" id="UP000000305"/>
    </source>
</evidence>
<dbReference type="KEGG" id="dpx:DAPPUDRAFT_241615"/>
<evidence type="ECO:0000256" key="1">
    <source>
        <dbReference type="SAM" id="MobiDB-lite"/>
    </source>
</evidence>
<dbReference type="InParanoid" id="E9GEN5"/>
<dbReference type="Proteomes" id="UP000000305">
    <property type="component" value="Unassembled WGS sequence"/>
</dbReference>
<dbReference type="HOGENOM" id="CLU_2760369_0_0_1"/>
<reference evidence="2 3" key="1">
    <citation type="journal article" date="2011" name="Science">
        <title>The ecoresponsive genome of Daphnia pulex.</title>
        <authorList>
            <person name="Colbourne J.K."/>
            <person name="Pfrender M.E."/>
            <person name="Gilbert D."/>
            <person name="Thomas W.K."/>
            <person name="Tucker A."/>
            <person name="Oakley T.H."/>
            <person name="Tokishita S."/>
            <person name="Aerts A."/>
            <person name="Arnold G.J."/>
            <person name="Basu M.K."/>
            <person name="Bauer D.J."/>
            <person name="Caceres C.E."/>
            <person name="Carmel L."/>
            <person name="Casola C."/>
            <person name="Choi J.H."/>
            <person name="Detter J.C."/>
            <person name="Dong Q."/>
            <person name="Dusheyko S."/>
            <person name="Eads B.D."/>
            <person name="Frohlich T."/>
            <person name="Geiler-Samerotte K.A."/>
            <person name="Gerlach D."/>
            <person name="Hatcher P."/>
            <person name="Jogdeo S."/>
            <person name="Krijgsveld J."/>
            <person name="Kriventseva E.V."/>
            <person name="Kultz D."/>
            <person name="Laforsch C."/>
            <person name="Lindquist E."/>
            <person name="Lopez J."/>
            <person name="Manak J.R."/>
            <person name="Muller J."/>
            <person name="Pangilinan J."/>
            <person name="Patwardhan R.P."/>
            <person name="Pitluck S."/>
            <person name="Pritham E.J."/>
            <person name="Rechtsteiner A."/>
            <person name="Rho M."/>
            <person name="Rogozin I.B."/>
            <person name="Sakarya O."/>
            <person name="Salamov A."/>
            <person name="Schaack S."/>
            <person name="Shapiro H."/>
            <person name="Shiga Y."/>
            <person name="Skalitzky C."/>
            <person name="Smith Z."/>
            <person name="Souvorov A."/>
            <person name="Sung W."/>
            <person name="Tang Z."/>
            <person name="Tsuchiya D."/>
            <person name="Tu H."/>
            <person name="Vos H."/>
            <person name="Wang M."/>
            <person name="Wolf Y.I."/>
            <person name="Yamagata H."/>
            <person name="Yamada T."/>
            <person name="Ye Y."/>
            <person name="Shaw J.R."/>
            <person name="Andrews J."/>
            <person name="Crease T.J."/>
            <person name="Tang H."/>
            <person name="Lucas S.M."/>
            <person name="Robertson H.M."/>
            <person name="Bork P."/>
            <person name="Koonin E.V."/>
            <person name="Zdobnov E.M."/>
            <person name="Grigoriev I.V."/>
            <person name="Lynch M."/>
            <person name="Boore J.L."/>
        </authorList>
    </citation>
    <scope>NUCLEOTIDE SEQUENCE [LARGE SCALE GENOMIC DNA]</scope>
</reference>
<sequence length="70" mass="8102">MLNNGHSPTRFKARRVRQAREKPSHHMRQARLLYVRRNGQRPARSRTLYYTAPASLTQLSSSRQSPAMAP</sequence>
<protein>
    <submittedName>
        <fullName evidence="2">Uncharacterized protein</fullName>
    </submittedName>
</protein>